<evidence type="ECO:0000256" key="9">
    <source>
        <dbReference type="ARBA" id="ARBA00049893"/>
    </source>
</evidence>
<comment type="catalytic activity">
    <reaction evidence="7">
        <text>adenosine + H2O + H(+) = inosine + NH4(+)</text>
        <dbReference type="Rhea" id="RHEA:24408"/>
        <dbReference type="ChEBI" id="CHEBI:15377"/>
        <dbReference type="ChEBI" id="CHEBI:15378"/>
        <dbReference type="ChEBI" id="CHEBI:16335"/>
        <dbReference type="ChEBI" id="CHEBI:17596"/>
        <dbReference type="ChEBI" id="CHEBI:28938"/>
        <dbReference type="EC" id="3.5.4.4"/>
    </reaction>
    <physiologicalReaction direction="left-to-right" evidence="7">
        <dbReference type="Rhea" id="RHEA:24409"/>
    </physiologicalReaction>
</comment>
<dbReference type="Proteomes" id="UP000002058">
    <property type="component" value="Unassembled WGS sequence"/>
</dbReference>
<gene>
    <name evidence="10" type="ORF">UREG_05190</name>
</gene>
<keyword evidence="11" id="KW-1185">Reference proteome</keyword>
<dbReference type="InParanoid" id="C4JRV1"/>
<organism evidence="10 11">
    <name type="scientific">Uncinocarpus reesii (strain UAMH 1704)</name>
    <dbReference type="NCBI Taxonomy" id="336963"/>
    <lineage>
        <taxon>Eukaryota</taxon>
        <taxon>Fungi</taxon>
        <taxon>Dikarya</taxon>
        <taxon>Ascomycota</taxon>
        <taxon>Pezizomycotina</taxon>
        <taxon>Eurotiomycetes</taxon>
        <taxon>Eurotiomycetidae</taxon>
        <taxon>Onygenales</taxon>
        <taxon>Onygenaceae</taxon>
        <taxon>Uncinocarpus</taxon>
    </lineage>
</organism>
<dbReference type="Pfam" id="PF02578">
    <property type="entry name" value="Cu-oxidase_4"/>
    <property type="match status" value="1"/>
</dbReference>
<comment type="catalytic activity">
    <reaction evidence="9">
        <text>S-methyl-5'-thioadenosine + phosphate = 5-(methylsulfanyl)-alpha-D-ribose 1-phosphate + adenine</text>
        <dbReference type="Rhea" id="RHEA:11852"/>
        <dbReference type="ChEBI" id="CHEBI:16708"/>
        <dbReference type="ChEBI" id="CHEBI:17509"/>
        <dbReference type="ChEBI" id="CHEBI:43474"/>
        <dbReference type="ChEBI" id="CHEBI:58533"/>
        <dbReference type="EC" id="2.4.2.28"/>
    </reaction>
    <physiologicalReaction direction="left-to-right" evidence="9">
        <dbReference type="Rhea" id="RHEA:11853"/>
    </physiologicalReaction>
</comment>
<evidence type="ECO:0000256" key="4">
    <source>
        <dbReference type="ARBA" id="ARBA00022723"/>
    </source>
</evidence>
<evidence type="ECO:0000256" key="1">
    <source>
        <dbReference type="ARBA" id="ARBA00000553"/>
    </source>
</evidence>
<accession>C4JRV1</accession>
<dbReference type="STRING" id="336963.C4JRV1"/>
<sequence length="160" mass="17444">MTMTSLVAPIYHASGLDSQHRICAAFTGKGTSSEKNHNFSFRPTGGDGQSGYFRRNLEYLAGQLAFDCGRLTWPNGGWPHSGQAIIAENFEWVANKRTGGIMPVEPQNEPTAVTYDGIVTRSPRFVLGVQGADCQSIFLYEPEAQVIGLAHAGWKPLGRE</sequence>
<dbReference type="PANTHER" id="PTHR30616">
    <property type="entry name" value="UNCHARACTERIZED PROTEIN YFIH"/>
    <property type="match status" value="1"/>
</dbReference>
<dbReference type="PANTHER" id="PTHR30616:SF2">
    <property type="entry name" value="PURINE NUCLEOSIDE PHOSPHORYLASE LACC1"/>
    <property type="match status" value="1"/>
</dbReference>
<protein>
    <submittedName>
        <fullName evidence="10">Uncharacterized protein</fullName>
    </submittedName>
</protein>
<comment type="similarity">
    <text evidence="2">Belongs to the purine nucleoside phosphorylase YfiH/LACC1 family.</text>
</comment>
<dbReference type="GO" id="GO:0016787">
    <property type="term" value="F:hydrolase activity"/>
    <property type="evidence" value="ECO:0007669"/>
    <property type="project" value="UniProtKB-KW"/>
</dbReference>
<comment type="catalytic activity">
    <reaction evidence="8">
        <text>adenosine + phosphate = alpha-D-ribose 1-phosphate + adenine</text>
        <dbReference type="Rhea" id="RHEA:27642"/>
        <dbReference type="ChEBI" id="CHEBI:16335"/>
        <dbReference type="ChEBI" id="CHEBI:16708"/>
        <dbReference type="ChEBI" id="CHEBI:43474"/>
        <dbReference type="ChEBI" id="CHEBI:57720"/>
        <dbReference type="EC" id="2.4.2.1"/>
    </reaction>
    <physiologicalReaction direction="left-to-right" evidence="8">
        <dbReference type="Rhea" id="RHEA:27643"/>
    </physiologicalReaction>
</comment>
<dbReference type="KEGG" id="ure:UREG_05190"/>
<dbReference type="SUPFAM" id="SSF64438">
    <property type="entry name" value="CNF1/YfiH-like putative cysteine hydrolases"/>
    <property type="match status" value="1"/>
</dbReference>
<dbReference type="VEuPathDB" id="FungiDB:UREG_05190"/>
<dbReference type="HOGENOM" id="CLU_1653453_0_0_1"/>
<evidence type="ECO:0000256" key="6">
    <source>
        <dbReference type="ARBA" id="ARBA00022833"/>
    </source>
</evidence>
<reference evidence="11" key="1">
    <citation type="journal article" date="2009" name="Genome Res.">
        <title>Comparative genomic analyses of the human fungal pathogens Coccidioides and their relatives.</title>
        <authorList>
            <person name="Sharpton T.J."/>
            <person name="Stajich J.E."/>
            <person name="Rounsley S.D."/>
            <person name="Gardner M.J."/>
            <person name="Wortman J.R."/>
            <person name="Jordar V.S."/>
            <person name="Maiti R."/>
            <person name="Kodira C.D."/>
            <person name="Neafsey D.E."/>
            <person name="Zeng Q."/>
            <person name="Hung C.-Y."/>
            <person name="McMahan C."/>
            <person name="Muszewska A."/>
            <person name="Grynberg M."/>
            <person name="Mandel M.A."/>
            <person name="Kellner E.M."/>
            <person name="Barker B.M."/>
            <person name="Galgiani J.N."/>
            <person name="Orbach M.J."/>
            <person name="Kirkland T.N."/>
            <person name="Cole G.T."/>
            <person name="Henn M.R."/>
            <person name="Birren B.W."/>
            <person name="Taylor J.W."/>
        </authorList>
    </citation>
    <scope>NUCLEOTIDE SEQUENCE [LARGE SCALE GENOMIC DNA]</scope>
    <source>
        <strain evidence="11">UAMH 1704</strain>
    </source>
</reference>
<dbReference type="InterPro" id="IPR038371">
    <property type="entry name" value="Cu_polyphenol_OxRdtase_sf"/>
</dbReference>
<evidence type="ECO:0000256" key="2">
    <source>
        <dbReference type="ARBA" id="ARBA00007353"/>
    </source>
</evidence>
<dbReference type="EMBL" id="CH476617">
    <property type="protein sequence ID" value="EEP80348.1"/>
    <property type="molecule type" value="Genomic_DNA"/>
</dbReference>
<evidence type="ECO:0000313" key="11">
    <source>
        <dbReference type="Proteomes" id="UP000002058"/>
    </source>
</evidence>
<keyword evidence="6" id="KW-0862">Zinc</keyword>
<dbReference type="GO" id="GO:0005507">
    <property type="term" value="F:copper ion binding"/>
    <property type="evidence" value="ECO:0007669"/>
    <property type="project" value="TreeGrafter"/>
</dbReference>
<evidence type="ECO:0000313" key="10">
    <source>
        <dbReference type="EMBL" id="EEP80348.1"/>
    </source>
</evidence>
<keyword evidence="5" id="KW-0378">Hydrolase</keyword>
<dbReference type="GO" id="GO:0017061">
    <property type="term" value="F:S-methyl-5-thioadenosine phosphorylase activity"/>
    <property type="evidence" value="ECO:0007669"/>
    <property type="project" value="UniProtKB-EC"/>
</dbReference>
<name>C4JRV1_UNCRE</name>
<dbReference type="AlphaFoldDB" id="C4JRV1"/>
<dbReference type="OrthoDB" id="10055554at2759"/>
<evidence type="ECO:0000256" key="8">
    <source>
        <dbReference type="ARBA" id="ARBA00048968"/>
    </source>
</evidence>
<keyword evidence="4" id="KW-0479">Metal-binding</keyword>
<dbReference type="InterPro" id="IPR003730">
    <property type="entry name" value="Cu_polyphenol_OxRdtase"/>
</dbReference>
<keyword evidence="3" id="KW-0808">Transferase</keyword>
<comment type="catalytic activity">
    <reaction evidence="1">
        <text>inosine + phosphate = alpha-D-ribose 1-phosphate + hypoxanthine</text>
        <dbReference type="Rhea" id="RHEA:27646"/>
        <dbReference type="ChEBI" id="CHEBI:17368"/>
        <dbReference type="ChEBI" id="CHEBI:17596"/>
        <dbReference type="ChEBI" id="CHEBI:43474"/>
        <dbReference type="ChEBI" id="CHEBI:57720"/>
        <dbReference type="EC" id="2.4.2.1"/>
    </reaction>
    <physiologicalReaction direction="left-to-right" evidence="1">
        <dbReference type="Rhea" id="RHEA:27647"/>
    </physiologicalReaction>
</comment>
<evidence type="ECO:0000256" key="3">
    <source>
        <dbReference type="ARBA" id="ARBA00022679"/>
    </source>
</evidence>
<dbReference type="Gene3D" id="3.60.140.10">
    <property type="entry name" value="CNF1/YfiH-like putative cysteine hydrolases"/>
    <property type="match status" value="1"/>
</dbReference>
<dbReference type="InterPro" id="IPR011324">
    <property type="entry name" value="Cytotoxic_necrot_fac-like_cat"/>
</dbReference>
<proteinExistence type="inferred from homology"/>
<evidence type="ECO:0000256" key="7">
    <source>
        <dbReference type="ARBA" id="ARBA00047989"/>
    </source>
</evidence>
<dbReference type="GeneID" id="8438163"/>
<dbReference type="RefSeq" id="XP_002584501.1">
    <property type="nucleotide sequence ID" value="XM_002584455.1"/>
</dbReference>
<evidence type="ECO:0000256" key="5">
    <source>
        <dbReference type="ARBA" id="ARBA00022801"/>
    </source>
</evidence>